<dbReference type="InterPro" id="IPR048559">
    <property type="entry name" value="DAB1/2_SBM"/>
</dbReference>
<dbReference type="Ensembl" id="ENSENLT00000029851.1">
    <property type="protein sequence ID" value="ENSENLP00000028983.1"/>
    <property type="gene ID" value="ENSENLG00000012949.1"/>
</dbReference>
<dbReference type="GO" id="GO:0010718">
    <property type="term" value="P:positive regulation of epithelial to mesenchymal transition"/>
    <property type="evidence" value="ECO:0007669"/>
    <property type="project" value="TreeGrafter"/>
</dbReference>
<dbReference type="SUPFAM" id="SSF50729">
    <property type="entry name" value="PH domain-like"/>
    <property type="match status" value="1"/>
</dbReference>
<feature type="domain" description="PID" evidence="1">
    <location>
        <begin position="44"/>
        <end position="108"/>
    </location>
</feature>
<dbReference type="Pfam" id="PF21792">
    <property type="entry name" value="DAB2_SBM"/>
    <property type="match status" value="1"/>
</dbReference>
<sequence>VRGQVHTSKTRGTHFPSSFHPVLSFVCFQGATGTPSHTASRFHGNGVRYKAKLIGMDPVPEPQGDKMCWSSMMKLKGCEAAARKQGKHKQRVWLKVVLSGLLIVDERSGVSPF</sequence>
<dbReference type="GO" id="GO:0005737">
    <property type="term" value="C:cytoplasm"/>
    <property type="evidence" value="ECO:0007669"/>
    <property type="project" value="TreeGrafter"/>
</dbReference>
<dbReference type="AlphaFoldDB" id="A0A665VB76"/>
<protein>
    <recommendedName>
        <fullName evidence="1">PID domain-containing protein</fullName>
    </recommendedName>
</protein>
<proteinExistence type="predicted"/>
<dbReference type="InParanoid" id="A0A665VB76"/>
<dbReference type="PANTHER" id="PTHR47695">
    <property type="entry name" value="PID DOMAIN-CONTAINING PROTEIN"/>
    <property type="match status" value="1"/>
</dbReference>
<organism evidence="2 3">
    <name type="scientific">Echeneis naucrates</name>
    <name type="common">Live sharksucker</name>
    <dbReference type="NCBI Taxonomy" id="173247"/>
    <lineage>
        <taxon>Eukaryota</taxon>
        <taxon>Metazoa</taxon>
        <taxon>Chordata</taxon>
        <taxon>Craniata</taxon>
        <taxon>Vertebrata</taxon>
        <taxon>Euteleostomi</taxon>
        <taxon>Actinopterygii</taxon>
        <taxon>Neopterygii</taxon>
        <taxon>Teleostei</taxon>
        <taxon>Neoteleostei</taxon>
        <taxon>Acanthomorphata</taxon>
        <taxon>Carangaria</taxon>
        <taxon>Carangiformes</taxon>
        <taxon>Echeneidae</taxon>
        <taxon>Echeneis</taxon>
    </lineage>
</organism>
<dbReference type="GO" id="GO:0090090">
    <property type="term" value="P:negative regulation of canonical Wnt signaling pathway"/>
    <property type="evidence" value="ECO:0007669"/>
    <property type="project" value="TreeGrafter"/>
</dbReference>
<dbReference type="GO" id="GO:0006898">
    <property type="term" value="P:receptor-mediated endocytosis"/>
    <property type="evidence" value="ECO:0007669"/>
    <property type="project" value="TreeGrafter"/>
</dbReference>
<dbReference type="Gene3D" id="2.30.29.30">
    <property type="entry name" value="Pleckstrin-homology domain (PH domain)/Phosphotyrosine-binding domain (PTB)"/>
    <property type="match status" value="1"/>
</dbReference>
<evidence type="ECO:0000313" key="3">
    <source>
        <dbReference type="Proteomes" id="UP000472264"/>
    </source>
</evidence>
<dbReference type="OMA" id="IHKRRIW"/>
<evidence type="ECO:0000313" key="2">
    <source>
        <dbReference type="Ensembl" id="ENSENLP00000028983.1"/>
    </source>
</evidence>
<dbReference type="PANTHER" id="PTHR47695:SF5">
    <property type="entry name" value="DISABLED HOMOLOG 2"/>
    <property type="match status" value="1"/>
</dbReference>
<name>A0A665VB76_ECHNA</name>
<dbReference type="GO" id="GO:0045807">
    <property type="term" value="P:positive regulation of endocytosis"/>
    <property type="evidence" value="ECO:0007669"/>
    <property type="project" value="TreeGrafter"/>
</dbReference>
<dbReference type="GO" id="GO:0035615">
    <property type="term" value="F:clathrin adaptor activity"/>
    <property type="evidence" value="ECO:0007669"/>
    <property type="project" value="TreeGrafter"/>
</dbReference>
<evidence type="ECO:0000259" key="1">
    <source>
        <dbReference type="PROSITE" id="PS01179"/>
    </source>
</evidence>
<keyword evidence="3" id="KW-1185">Reference proteome</keyword>
<dbReference type="Proteomes" id="UP000472264">
    <property type="component" value="Chromosome 4"/>
</dbReference>
<dbReference type="GO" id="GO:0005905">
    <property type="term" value="C:clathrin-coated pit"/>
    <property type="evidence" value="ECO:0007669"/>
    <property type="project" value="TreeGrafter"/>
</dbReference>
<accession>A0A665VB76</accession>
<reference evidence="2" key="2">
    <citation type="submission" date="2025-08" db="UniProtKB">
        <authorList>
            <consortium name="Ensembl"/>
        </authorList>
    </citation>
    <scope>IDENTIFICATION</scope>
</reference>
<dbReference type="InterPro" id="IPR011993">
    <property type="entry name" value="PH-like_dom_sf"/>
</dbReference>
<dbReference type="GO" id="GO:0038024">
    <property type="term" value="F:cargo receptor activity"/>
    <property type="evidence" value="ECO:0007669"/>
    <property type="project" value="TreeGrafter"/>
</dbReference>
<dbReference type="PROSITE" id="PS01179">
    <property type="entry name" value="PID"/>
    <property type="match status" value="1"/>
</dbReference>
<reference evidence="2" key="1">
    <citation type="submission" date="2021-04" db="EMBL/GenBank/DDBJ databases">
        <authorList>
            <consortium name="Wellcome Sanger Institute Data Sharing"/>
        </authorList>
    </citation>
    <scope>NUCLEOTIDE SEQUENCE [LARGE SCALE GENOMIC DNA]</scope>
</reference>
<dbReference type="InterPro" id="IPR006020">
    <property type="entry name" value="PTB/PI_dom"/>
</dbReference>
<reference evidence="2" key="3">
    <citation type="submission" date="2025-09" db="UniProtKB">
        <authorList>
            <consortium name="Ensembl"/>
        </authorList>
    </citation>
    <scope>IDENTIFICATION</scope>
</reference>